<dbReference type="PANTHER" id="PTHR42718">
    <property type="entry name" value="MAJOR FACILITATOR SUPERFAMILY MULTIDRUG TRANSPORTER MFSC"/>
    <property type="match status" value="1"/>
</dbReference>
<dbReference type="GO" id="GO:0005886">
    <property type="term" value="C:plasma membrane"/>
    <property type="evidence" value="ECO:0007669"/>
    <property type="project" value="UniProtKB-SubCell"/>
</dbReference>
<sequence>MSAASGSAPSPAAPATPATPAAPRSRRLALGVIATGMLMIILDGSIVTVAMPTIQNDLGFTPVGLSWVVNAYLIAFGSLLLLAGRLGDLIGRRRMFLAGTAVFTVASLLAGVATSPAVLIAARFLQGIGSAMASAVSLGILVTLFTEPRERARAIAVFSFTGAAGASIGQVLGGVLTDALNWHWIFFINLPIGIAALAIAVRVLPRDTGPGLGAGTDVFGAVLVTAGLMLGIHTVVKVEEYGWTSGRTLGFGTLAAVLLAAFLVRQATASNPLMPLRIFRSRSVFAANLVQILMVAALFSFQILVALYLQKVLGYGAAETGLAMLPAAAVIGAVSLGVSARLNGRFGERNVLLVGIVLLIGALALLARVPVQAGYAVDLLPVMLLAAGFGLALPALTTLGMSGANEEDAGLASGLFNTTQQIGMALGVAVLSTLAASRTESLTAEGRTAAEALTGGYRLAFAAGAGLLVVAFAVAFTMLRRLERRAAQGRAPNTPDPSTLSLQTITCSTKTLR</sequence>
<dbReference type="EMBL" id="JARAWN010000118">
    <property type="protein sequence ID" value="MDX3131979.1"/>
    <property type="molecule type" value="Genomic_DNA"/>
</dbReference>
<evidence type="ECO:0000256" key="9">
    <source>
        <dbReference type="SAM" id="Phobius"/>
    </source>
</evidence>
<evidence type="ECO:0000256" key="4">
    <source>
        <dbReference type="ARBA" id="ARBA00022692"/>
    </source>
</evidence>
<protein>
    <submittedName>
        <fullName evidence="11">MFS transporter</fullName>
    </submittedName>
</protein>
<evidence type="ECO:0000256" key="8">
    <source>
        <dbReference type="SAM" id="MobiDB-lite"/>
    </source>
</evidence>
<dbReference type="NCBIfam" id="TIGR00711">
    <property type="entry name" value="efflux_EmrB"/>
    <property type="match status" value="1"/>
</dbReference>
<evidence type="ECO:0000256" key="6">
    <source>
        <dbReference type="ARBA" id="ARBA00023136"/>
    </source>
</evidence>
<evidence type="ECO:0000256" key="2">
    <source>
        <dbReference type="ARBA" id="ARBA00022448"/>
    </source>
</evidence>
<feature type="transmembrane region" description="Helical" evidence="9">
    <location>
        <begin position="321"/>
        <end position="338"/>
    </location>
</feature>
<gene>
    <name evidence="11" type="ORF">PV367_19775</name>
</gene>
<proteinExistence type="predicted"/>
<dbReference type="GO" id="GO:0046677">
    <property type="term" value="P:response to antibiotic"/>
    <property type="evidence" value="ECO:0007669"/>
    <property type="project" value="UniProtKB-KW"/>
</dbReference>
<keyword evidence="5 9" id="KW-1133">Transmembrane helix</keyword>
<evidence type="ECO:0000256" key="5">
    <source>
        <dbReference type="ARBA" id="ARBA00022989"/>
    </source>
</evidence>
<feature type="transmembrane region" description="Helical" evidence="9">
    <location>
        <begin position="459"/>
        <end position="479"/>
    </location>
</feature>
<dbReference type="Pfam" id="PF07690">
    <property type="entry name" value="MFS_1"/>
    <property type="match status" value="1"/>
</dbReference>
<feature type="transmembrane region" description="Helical" evidence="9">
    <location>
        <begin position="63"/>
        <end position="83"/>
    </location>
</feature>
<dbReference type="RefSeq" id="WP_319693068.1">
    <property type="nucleotide sequence ID" value="NZ_JARAWN010000118.1"/>
</dbReference>
<evidence type="ECO:0000259" key="10">
    <source>
        <dbReference type="PROSITE" id="PS50850"/>
    </source>
</evidence>
<evidence type="ECO:0000313" key="12">
    <source>
        <dbReference type="Proteomes" id="UP001273589"/>
    </source>
</evidence>
<dbReference type="Proteomes" id="UP001273589">
    <property type="component" value="Unassembled WGS sequence"/>
</dbReference>
<feature type="transmembrane region" description="Helical" evidence="9">
    <location>
        <begin position="422"/>
        <end position="439"/>
    </location>
</feature>
<feature type="transmembrane region" description="Helical" evidence="9">
    <location>
        <begin position="157"/>
        <end position="176"/>
    </location>
</feature>
<keyword evidence="6 9" id="KW-0472">Membrane</keyword>
<feature type="region of interest" description="Disordered" evidence="8">
    <location>
        <begin position="1"/>
        <end position="21"/>
    </location>
</feature>
<comment type="subcellular location">
    <subcellularLocation>
        <location evidence="1">Cell membrane</location>
        <topology evidence="1">Multi-pass membrane protein</topology>
    </subcellularLocation>
</comment>
<feature type="region of interest" description="Disordered" evidence="8">
    <location>
        <begin position="487"/>
        <end position="513"/>
    </location>
</feature>
<feature type="transmembrane region" description="Helical" evidence="9">
    <location>
        <begin position="248"/>
        <end position="264"/>
    </location>
</feature>
<dbReference type="InterPro" id="IPR011701">
    <property type="entry name" value="MFS"/>
</dbReference>
<organism evidence="11 12">
    <name type="scientific">Streptomyces europaeiscabiei</name>
    <dbReference type="NCBI Taxonomy" id="146819"/>
    <lineage>
        <taxon>Bacteria</taxon>
        <taxon>Bacillati</taxon>
        <taxon>Actinomycetota</taxon>
        <taxon>Actinomycetes</taxon>
        <taxon>Kitasatosporales</taxon>
        <taxon>Streptomycetaceae</taxon>
        <taxon>Streptomyces</taxon>
    </lineage>
</organism>
<feature type="transmembrane region" description="Helical" evidence="9">
    <location>
        <begin position="182"/>
        <end position="204"/>
    </location>
</feature>
<feature type="transmembrane region" description="Helical" evidence="9">
    <location>
        <begin position="379"/>
        <end position="401"/>
    </location>
</feature>
<comment type="caution">
    <text evidence="11">The sequence shown here is derived from an EMBL/GenBank/DDBJ whole genome shotgun (WGS) entry which is preliminary data.</text>
</comment>
<keyword evidence="3" id="KW-1003">Cell membrane</keyword>
<dbReference type="Gene3D" id="1.20.1720.10">
    <property type="entry name" value="Multidrug resistance protein D"/>
    <property type="match status" value="1"/>
</dbReference>
<evidence type="ECO:0000256" key="7">
    <source>
        <dbReference type="ARBA" id="ARBA00023251"/>
    </source>
</evidence>
<feature type="transmembrane region" description="Helical" evidence="9">
    <location>
        <begin position="350"/>
        <end position="367"/>
    </location>
</feature>
<evidence type="ECO:0000256" key="3">
    <source>
        <dbReference type="ARBA" id="ARBA00022475"/>
    </source>
</evidence>
<feature type="compositionally biased region" description="Polar residues" evidence="8">
    <location>
        <begin position="496"/>
        <end position="513"/>
    </location>
</feature>
<dbReference type="GO" id="GO:0022857">
    <property type="term" value="F:transmembrane transporter activity"/>
    <property type="evidence" value="ECO:0007669"/>
    <property type="project" value="InterPro"/>
</dbReference>
<dbReference type="PANTHER" id="PTHR42718:SF46">
    <property type="entry name" value="BLR6921 PROTEIN"/>
    <property type="match status" value="1"/>
</dbReference>
<feature type="transmembrane region" description="Helical" evidence="9">
    <location>
        <begin position="28"/>
        <end position="51"/>
    </location>
</feature>
<dbReference type="PROSITE" id="PS50850">
    <property type="entry name" value="MFS"/>
    <property type="match status" value="1"/>
</dbReference>
<dbReference type="InterPro" id="IPR020846">
    <property type="entry name" value="MFS_dom"/>
</dbReference>
<evidence type="ECO:0000256" key="1">
    <source>
        <dbReference type="ARBA" id="ARBA00004651"/>
    </source>
</evidence>
<dbReference type="InterPro" id="IPR036259">
    <property type="entry name" value="MFS_trans_sf"/>
</dbReference>
<dbReference type="Gene3D" id="1.20.1250.20">
    <property type="entry name" value="MFS general substrate transporter like domains"/>
    <property type="match status" value="1"/>
</dbReference>
<keyword evidence="2" id="KW-0813">Transport</keyword>
<accession>A0AAJ2PRG0</accession>
<feature type="domain" description="Major facilitator superfamily (MFS) profile" evidence="10">
    <location>
        <begin position="29"/>
        <end position="483"/>
    </location>
</feature>
<evidence type="ECO:0000313" key="11">
    <source>
        <dbReference type="EMBL" id="MDX3131979.1"/>
    </source>
</evidence>
<keyword evidence="7" id="KW-0046">Antibiotic resistance</keyword>
<feature type="transmembrane region" description="Helical" evidence="9">
    <location>
        <begin position="285"/>
        <end position="309"/>
    </location>
</feature>
<reference evidence="11" key="1">
    <citation type="journal article" date="2023" name="Microb. Genom.">
        <title>Mesoterricola silvestris gen. nov., sp. nov., Mesoterricola sediminis sp. nov., Geothrix oryzae sp. nov., Geothrix edaphica sp. nov., Geothrix rubra sp. nov., and Geothrix limicola sp. nov., six novel members of Acidobacteriota isolated from soils.</title>
        <authorList>
            <person name="Weisberg A.J."/>
            <person name="Pearce E."/>
            <person name="Kramer C.G."/>
            <person name="Chang J.H."/>
            <person name="Clarke C.R."/>
        </authorList>
    </citation>
    <scope>NUCLEOTIDE SEQUENCE</scope>
    <source>
        <strain evidence="11">ND06-05F</strain>
    </source>
</reference>
<keyword evidence="4 9" id="KW-0812">Transmembrane</keyword>
<dbReference type="InterPro" id="IPR004638">
    <property type="entry name" value="EmrB-like"/>
</dbReference>
<feature type="transmembrane region" description="Helical" evidence="9">
    <location>
        <begin position="124"/>
        <end position="145"/>
    </location>
</feature>
<dbReference type="SUPFAM" id="SSF103473">
    <property type="entry name" value="MFS general substrate transporter"/>
    <property type="match status" value="1"/>
</dbReference>
<feature type="transmembrane region" description="Helical" evidence="9">
    <location>
        <begin position="95"/>
        <end position="118"/>
    </location>
</feature>
<name>A0AAJ2PRG0_9ACTN</name>
<dbReference type="CDD" id="cd17321">
    <property type="entry name" value="MFS_MMR_MDR_like"/>
    <property type="match status" value="1"/>
</dbReference>
<feature type="transmembrane region" description="Helical" evidence="9">
    <location>
        <begin position="216"/>
        <end position="236"/>
    </location>
</feature>
<dbReference type="AlphaFoldDB" id="A0AAJ2PRG0"/>